<dbReference type="SUPFAM" id="SSF53448">
    <property type="entry name" value="Nucleotide-diphospho-sugar transferases"/>
    <property type="match status" value="1"/>
</dbReference>
<evidence type="ECO:0000256" key="2">
    <source>
        <dbReference type="ARBA" id="ARBA00022679"/>
    </source>
</evidence>
<reference evidence="4" key="2">
    <citation type="journal article" date="2021" name="PeerJ">
        <title>Extensive microbial diversity within the chicken gut microbiome revealed by metagenomics and culture.</title>
        <authorList>
            <person name="Gilroy R."/>
            <person name="Ravi A."/>
            <person name="Getino M."/>
            <person name="Pursley I."/>
            <person name="Horton D.L."/>
            <person name="Alikhan N.F."/>
            <person name="Baker D."/>
            <person name="Gharbi K."/>
            <person name="Hall N."/>
            <person name="Watson M."/>
            <person name="Adriaenssens E.M."/>
            <person name="Foster-Nyarko E."/>
            <person name="Jarju S."/>
            <person name="Secka A."/>
            <person name="Antonio M."/>
            <person name="Oren A."/>
            <person name="Chaudhuri R.R."/>
            <person name="La Ragione R."/>
            <person name="Hildebrand F."/>
            <person name="Pallen M.J."/>
        </authorList>
    </citation>
    <scope>NUCLEOTIDE SEQUENCE</scope>
    <source>
        <strain evidence="4">CHK195-4489</strain>
    </source>
</reference>
<evidence type="ECO:0000313" key="5">
    <source>
        <dbReference type="Proteomes" id="UP000824089"/>
    </source>
</evidence>
<organism evidence="4 5">
    <name type="scientific">Candidatus Egerieisoma faecipullorum</name>
    <dbReference type="NCBI Taxonomy" id="2840963"/>
    <lineage>
        <taxon>Bacteria</taxon>
        <taxon>Bacillati</taxon>
        <taxon>Bacillota</taxon>
        <taxon>Clostridia</taxon>
        <taxon>Eubacteriales</taxon>
        <taxon>Clostridiaceae</taxon>
        <taxon>Clostridiaceae incertae sedis</taxon>
        <taxon>Candidatus Egerieisoma</taxon>
    </lineage>
</organism>
<accession>A0A9D1I7N8</accession>
<evidence type="ECO:0000259" key="3">
    <source>
        <dbReference type="Pfam" id="PF00535"/>
    </source>
</evidence>
<sequence>MPEVSIIIPVYNVIKYFEKCMESVLSQKMQDFEVILIDDGSTDGSGALCDRYAAEDKRVLTVHQSNAGPAAARNAGIAHAAGNYVCFVDSDDRVPEDCLEKSLAAAKRHQADLVIFDYDFVDETGEALFRYHAGLEPDRLLTLKTTPELINVSPSPCNKLYRKALFERREICFPEGRLYEDLATMPKLFFDASAVYLPETLYYYVNHQDSIMRMAFPDPERRYRDRVFAVDSVRAYYAEKGLADAFRENLEFLAIYHIYFMLSIETLAEDPGSAYLKKYREYIRREYPAYKKNPWIPILFTKRERIKFRLLNGRHYRLIVFLGKIKGALR</sequence>
<keyword evidence="1" id="KW-0328">Glycosyltransferase</keyword>
<evidence type="ECO:0000313" key="4">
    <source>
        <dbReference type="EMBL" id="HIU29489.1"/>
    </source>
</evidence>
<evidence type="ECO:0000256" key="1">
    <source>
        <dbReference type="ARBA" id="ARBA00022676"/>
    </source>
</evidence>
<name>A0A9D1I7N8_9CLOT</name>
<dbReference type="InterPro" id="IPR001173">
    <property type="entry name" value="Glyco_trans_2-like"/>
</dbReference>
<dbReference type="InterPro" id="IPR029044">
    <property type="entry name" value="Nucleotide-diphossugar_trans"/>
</dbReference>
<keyword evidence="2" id="KW-0808">Transferase</keyword>
<dbReference type="AlphaFoldDB" id="A0A9D1I7N8"/>
<dbReference type="EMBL" id="DVMM01000085">
    <property type="protein sequence ID" value="HIU29489.1"/>
    <property type="molecule type" value="Genomic_DNA"/>
</dbReference>
<comment type="caution">
    <text evidence="4">The sequence shown here is derived from an EMBL/GenBank/DDBJ whole genome shotgun (WGS) entry which is preliminary data.</text>
</comment>
<dbReference type="Proteomes" id="UP000824089">
    <property type="component" value="Unassembled WGS sequence"/>
</dbReference>
<protein>
    <submittedName>
        <fullName evidence="4">Glycosyltransferase</fullName>
    </submittedName>
</protein>
<dbReference type="CDD" id="cd00761">
    <property type="entry name" value="Glyco_tranf_GTA_type"/>
    <property type="match status" value="1"/>
</dbReference>
<reference evidence="4" key="1">
    <citation type="submission" date="2020-10" db="EMBL/GenBank/DDBJ databases">
        <authorList>
            <person name="Gilroy R."/>
        </authorList>
    </citation>
    <scope>NUCLEOTIDE SEQUENCE</scope>
    <source>
        <strain evidence="4">CHK195-4489</strain>
    </source>
</reference>
<dbReference type="Gene3D" id="3.90.550.10">
    <property type="entry name" value="Spore Coat Polysaccharide Biosynthesis Protein SpsA, Chain A"/>
    <property type="match status" value="1"/>
</dbReference>
<dbReference type="PANTHER" id="PTHR22916:SF51">
    <property type="entry name" value="GLYCOSYLTRANSFERASE EPSH-RELATED"/>
    <property type="match status" value="1"/>
</dbReference>
<dbReference type="PANTHER" id="PTHR22916">
    <property type="entry name" value="GLYCOSYLTRANSFERASE"/>
    <property type="match status" value="1"/>
</dbReference>
<proteinExistence type="predicted"/>
<gene>
    <name evidence="4" type="ORF">IAD50_04230</name>
</gene>
<dbReference type="Pfam" id="PF00535">
    <property type="entry name" value="Glycos_transf_2"/>
    <property type="match status" value="1"/>
</dbReference>
<dbReference type="GO" id="GO:0016757">
    <property type="term" value="F:glycosyltransferase activity"/>
    <property type="evidence" value="ECO:0007669"/>
    <property type="project" value="UniProtKB-KW"/>
</dbReference>
<feature type="domain" description="Glycosyltransferase 2-like" evidence="3">
    <location>
        <begin position="5"/>
        <end position="167"/>
    </location>
</feature>